<keyword evidence="1" id="KW-0472">Membrane</keyword>
<name>A0A0A8E7X9_MESFC</name>
<accession>A0A0A8E7X9</accession>
<evidence type="ECO:0000256" key="1">
    <source>
        <dbReference type="SAM" id="Phobius"/>
    </source>
</evidence>
<gene>
    <name evidence="2" type="ORF">MYF_00840</name>
</gene>
<dbReference type="HOGENOM" id="CLU_899597_0_0_14"/>
<dbReference type="KEGG" id="mfq:MYF_00840"/>
<keyword evidence="3" id="KW-1185">Reference proteome</keyword>
<dbReference type="OrthoDB" id="9997978at2"/>
<feature type="transmembrane region" description="Helical" evidence="1">
    <location>
        <begin position="21"/>
        <end position="44"/>
    </location>
</feature>
<feature type="transmembrane region" description="Helical" evidence="1">
    <location>
        <begin position="64"/>
        <end position="92"/>
    </location>
</feature>
<dbReference type="EMBL" id="CP007585">
    <property type="protein sequence ID" value="AJC49722.1"/>
    <property type="molecule type" value="Genomic_DNA"/>
</dbReference>
<evidence type="ECO:0008006" key="4">
    <source>
        <dbReference type="Google" id="ProtNLM"/>
    </source>
</evidence>
<dbReference type="Proteomes" id="UP000031129">
    <property type="component" value="Chromosome"/>
</dbReference>
<proteinExistence type="predicted"/>
<feature type="transmembrane region" description="Helical" evidence="1">
    <location>
        <begin position="249"/>
        <end position="271"/>
    </location>
</feature>
<feature type="transmembrane region" description="Helical" evidence="1">
    <location>
        <begin position="204"/>
        <end position="229"/>
    </location>
</feature>
<keyword evidence="1" id="KW-0812">Transmembrane</keyword>
<reference evidence="2 3" key="1">
    <citation type="journal article" date="2015" name="Genome Announc.">
        <title>Complete Genome Sequence of Mycoplasma flocculare Strain Ms42T (ATCC 27399T).</title>
        <authorList>
            <person name="Calcutt M.J."/>
            <person name="Foecking M.F."/>
            <person name="Heidari M.B."/>
            <person name="McIntosh M.A."/>
        </authorList>
    </citation>
    <scope>NUCLEOTIDE SEQUENCE [LARGE SCALE GENOMIC DNA]</scope>
    <source>
        <strain evidence="3">ATCC 27399</strain>
    </source>
</reference>
<dbReference type="AlphaFoldDB" id="A0A0A8E7X9"/>
<sequence length="334" mass="39978">MQKNLSKNWVLFFNWKIKKNKLFFLLFSLFFVAFFIDLTLALLLEFSLKSFVSQNSRLIKNFASVSLFINIFLLIFVILASILLILCLWFGWKSAKKFRQNYLYLKGLSLHFEADFVKKDFLIEHKLWSEFTNFDIKKGEKIAKFDQLYNGSILLSLSKKTKITNFASSHIHILEEINIYINDFRLRDYKVNYFEEIRKIYNNLLIMSFLSFILSTLFWISIIVVIFYFCFPPPFFHYRNYSELKIPAFFNSSVSLTIFMLIAIFSFGFFLKFHFSEFRKYLIIYYKVFAVGLANFKKIENFAENEEFKNSLYIAIKKKNKISRPLDLDSDIFN</sequence>
<evidence type="ECO:0000313" key="3">
    <source>
        <dbReference type="Proteomes" id="UP000031129"/>
    </source>
</evidence>
<dbReference type="STRING" id="743971.MYF_00840"/>
<protein>
    <recommendedName>
        <fullName evidence="4">Transmembrane protein</fullName>
    </recommendedName>
</protein>
<keyword evidence="1" id="KW-1133">Transmembrane helix</keyword>
<evidence type="ECO:0000313" key="2">
    <source>
        <dbReference type="EMBL" id="AJC49722.1"/>
    </source>
</evidence>
<organism evidence="2 3">
    <name type="scientific">Mesomycoplasma flocculare ATCC 27399</name>
    <dbReference type="NCBI Taxonomy" id="743971"/>
    <lineage>
        <taxon>Bacteria</taxon>
        <taxon>Bacillati</taxon>
        <taxon>Mycoplasmatota</taxon>
        <taxon>Mycoplasmoidales</taxon>
        <taxon>Metamycoplasmataceae</taxon>
        <taxon>Mesomycoplasma</taxon>
    </lineage>
</organism>